<evidence type="ECO:0000313" key="1">
    <source>
        <dbReference type="EMBL" id="AST78976.1"/>
    </source>
</evidence>
<gene>
    <name evidence="1" type="ORF">CI104_07700</name>
</gene>
<accession>A0ACA8D4M6</accession>
<reference evidence="1" key="1">
    <citation type="submission" date="2017-08" db="EMBL/GenBank/DDBJ databases">
        <title>Real-time genomic and epidemiological investigation of a multi-institutional outbreak of KPC-producing Enterobacteriaceae reveals complex transmission dynamics and informs management responses.</title>
        <authorList>
            <person name="Kwong J.C."/>
            <person name="Lane C."/>
            <person name="Romanes F."/>
            <person name="Goncalves da Silva A."/>
            <person name="Easton M."/>
            <person name="Cronin K."/>
            <person name="Waters M.J."/>
            <person name="Tomita T."/>
            <person name="Stevens K."/>
            <person name="Schultz M.B."/>
            <person name="Baines S.L."/>
            <person name="Sherry N.L."/>
            <person name="Carter G."/>
            <person name="Mu A."/>
            <person name="Sait M."/>
            <person name="Ballard S.A."/>
            <person name="Seemann T."/>
            <person name="Stinear T.P."/>
            <person name="Howden B.P."/>
        </authorList>
    </citation>
    <scope>NUCLEOTIDE SEQUENCE</scope>
    <source>
        <strain evidence="1">AUSMDU00008141</strain>
    </source>
</reference>
<sequence>MFFVISVTKYRYIHSLLLAMWQNLFYHSKNQDGLTQQMHARLRFTMHRRTIRQRLTFTF</sequence>
<name>A0ACA8D4M6_9ENTR</name>
<proteinExistence type="predicted"/>
<keyword evidence="2" id="KW-1185">Reference proteome</keyword>
<evidence type="ECO:0000313" key="2">
    <source>
        <dbReference type="Proteomes" id="UP000215286"/>
    </source>
</evidence>
<dbReference type="Proteomes" id="UP000215286">
    <property type="component" value="Chromosome"/>
</dbReference>
<protein>
    <submittedName>
        <fullName evidence="1">Uncharacterized protein</fullName>
    </submittedName>
</protein>
<dbReference type="EMBL" id="CP022695">
    <property type="protein sequence ID" value="AST78976.1"/>
    <property type="molecule type" value="Genomic_DNA"/>
</dbReference>
<organism evidence="1 2">
    <name type="scientific">Citrobacter farmeri</name>
    <dbReference type="NCBI Taxonomy" id="67824"/>
    <lineage>
        <taxon>Bacteria</taxon>
        <taxon>Pseudomonadati</taxon>
        <taxon>Pseudomonadota</taxon>
        <taxon>Gammaproteobacteria</taxon>
        <taxon>Enterobacterales</taxon>
        <taxon>Enterobacteriaceae</taxon>
        <taxon>Citrobacter</taxon>
    </lineage>
</organism>